<dbReference type="PANTHER" id="PTHR36223">
    <property type="entry name" value="BETA-LACTAMASE-TYPE TRANSPEPTIDASE FOLD DOMAIN CONTAINING PROTEIN"/>
    <property type="match status" value="1"/>
</dbReference>
<feature type="compositionally biased region" description="Basic and acidic residues" evidence="1">
    <location>
        <begin position="263"/>
        <end position="279"/>
    </location>
</feature>
<proteinExistence type="predicted"/>
<feature type="compositionally biased region" description="Polar residues" evidence="1">
    <location>
        <begin position="301"/>
        <end position="317"/>
    </location>
</feature>
<dbReference type="PANTHER" id="PTHR36223:SF1">
    <property type="entry name" value="TRANSCRIPTION ELONGATION FACTOR EAF N-TERMINAL DOMAIN-CONTAINING PROTEIN"/>
    <property type="match status" value="1"/>
</dbReference>
<dbReference type="EMBL" id="JAACJP010000012">
    <property type="protein sequence ID" value="KAF5380992.1"/>
    <property type="molecule type" value="Genomic_DNA"/>
</dbReference>
<evidence type="ECO:0000313" key="4">
    <source>
        <dbReference type="Proteomes" id="UP000565441"/>
    </source>
</evidence>
<dbReference type="InterPro" id="IPR057678">
    <property type="entry name" value="DUF7918"/>
</dbReference>
<dbReference type="Pfam" id="PF25534">
    <property type="entry name" value="DUF7918"/>
    <property type="match status" value="1"/>
</dbReference>
<evidence type="ECO:0000256" key="1">
    <source>
        <dbReference type="SAM" id="MobiDB-lite"/>
    </source>
</evidence>
<dbReference type="AlphaFoldDB" id="A0A8H5M512"/>
<name>A0A8H5M512_9AGAR</name>
<gene>
    <name evidence="3" type="ORF">D9615_004073</name>
</gene>
<dbReference type="OrthoDB" id="3237202at2759"/>
<sequence>MLTHRGFSAWIVVEGKPLPEYLVAVDSSKNRVSCWIPSEEGKNFAVHWKDHGGKVDSCSFITLDGFVVPGRFLFGNGEASRQGVRTSATTERPFVFQKVDEAASEISSESPPKEIGMVTLRVKRVARVETRPANPIQELPKTLLGKRKPGDFCVGFGEEKGTDEQHPSTWSVIAHDKTVPGSKQPSTYVSFVFRYRSREFLEAQGIATELEPVCAPAVTKRAPVRRVVSLPSSMPSLDIREPPRKKTKLAMIPPLGPYSRPVQDMRRTASCKVEPKKQDGFPGRRMFTFSALTPESPWGDSGTSSPEAGFSQSSGTD</sequence>
<feature type="region of interest" description="Disordered" evidence="1">
    <location>
        <begin position="249"/>
        <end position="317"/>
    </location>
</feature>
<feature type="domain" description="DUF7918" evidence="2">
    <location>
        <begin position="9"/>
        <end position="206"/>
    </location>
</feature>
<keyword evidence="4" id="KW-1185">Reference proteome</keyword>
<comment type="caution">
    <text evidence="3">The sequence shown here is derived from an EMBL/GenBank/DDBJ whole genome shotgun (WGS) entry which is preliminary data.</text>
</comment>
<organism evidence="3 4">
    <name type="scientific">Tricholomella constricta</name>
    <dbReference type="NCBI Taxonomy" id="117010"/>
    <lineage>
        <taxon>Eukaryota</taxon>
        <taxon>Fungi</taxon>
        <taxon>Dikarya</taxon>
        <taxon>Basidiomycota</taxon>
        <taxon>Agaricomycotina</taxon>
        <taxon>Agaricomycetes</taxon>
        <taxon>Agaricomycetidae</taxon>
        <taxon>Agaricales</taxon>
        <taxon>Tricholomatineae</taxon>
        <taxon>Lyophyllaceae</taxon>
        <taxon>Tricholomella</taxon>
    </lineage>
</organism>
<evidence type="ECO:0000313" key="3">
    <source>
        <dbReference type="EMBL" id="KAF5380992.1"/>
    </source>
</evidence>
<reference evidence="3 4" key="1">
    <citation type="journal article" date="2020" name="ISME J.">
        <title>Uncovering the hidden diversity of litter-decomposition mechanisms in mushroom-forming fungi.</title>
        <authorList>
            <person name="Floudas D."/>
            <person name="Bentzer J."/>
            <person name="Ahren D."/>
            <person name="Johansson T."/>
            <person name="Persson P."/>
            <person name="Tunlid A."/>
        </authorList>
    </citation>
    <scope>NUCLEOTIDE SEQUENCE [LARGE SCALE GENOMIC DNA]</scope>
    <source>
        <strain evidence="3 4">CBS 661.87</strain>
    </source>
</reference>
<dbReference type="Proteomes" id="UP000565441">
    <property type="component" value="Unassembled WGS sequence"/>
</dbReference>
<evidence type="ECO:0000259" key="2">
    <source>
        <dbReference type="Pfam" id="PF25534"/>
    </source>
</evidence>
<accession>A0A8H5M512</accession>
<protein>
    <recommendedName>
        <fullName evidence="2">DUF7918 domain-containing protein</fullName>
    </recommendedName>
</protein>